<evidence type="ECO:0000313" key="2">
    <source>
        <dbReference type="EMBL" id="PIO46122.1"/>
    </source>
</evidence>
<accession>A0A2N9W304</accession>
<dbReference type="Proteomes" id="UP000232163">
    <property type="component" value="Unassembled WGS sequence"/>
</dbReference>
<dbReference type="EMBL" id="MZMT01000009">
    <property type="protein sequence ID" value="PIO46122.1"/>
    <property type="molecule type" value="Genomic_DNA"/>
</dbReference>
<proteinExistence type="predicted"/>
<sequence length="71" mass="7239">MRDQHSELRELNPDELGIVSGGVSQDTAINTNLAIIGIGVGILAAGATAPAWFPIAMMGVGVAAVVSYAME</sequence>
<keyword evidence="1" id="KW-0472">Membrane</keyword>
<dbReference type="KEGG" id="pht:BLM14_20225"/>
<keyword evidence="3" id="KW-1185">Reference proteome</keyword>
<name>A0A2N9W304_9HYPH</name>
<dbReference type="AlphaFoldDB" id="A0A2N9W304"/>
<protein>
    <recommendedName>
        <fullName evidence="4">Bacteriocin</fullName>
    </recommendedName>
</protein>
<gene>
    <name evidence="2" type="ORF">B5P45_04025</name>
</gene>
<reference evidence="2 3" key="1">
    <citation type="journal article" date="2017" name="Int J Environ Stud">
        <title>Does the Miocene-Pliocene relict legume Oxytropis triphylla form nitrogen-fixing nodules with a combination of bacterial strains?</title>
        <authorList>
            <person name="Safronova V."/>
            <person name="Belimov A."/>
            <person name="Sazanova A."/>
            <person name="Kuznetsova I."/>
            <person name="Popova J."/>
            <person name="Andronov E."/>
            <person name="Verkhozina A."/>
            <person name="Tikhonovich I."/>
        </authorList>
    </citation>
    <scope>NUCLEOTIDE SEQUENCE [LARGE SCALE GENOMIC DNA]</scope>
    <source>
        <strain evidence="2 3">Tri-38</strain>
    </source>
</reference>
<evidence type="ECO:0000256" key="1">
    <source>
        <dbReference type="SAM" id="Phobius"/>
    </source>
</evidence>
<evidence type="ECO:0008006" key="4">
    <source>
        <dbReference type="Google" id="ProtNLM"/>
    </source>
</evidence>
<evidence type="ECO:0000313" key="3">
    <source>
        <dbReference type="Proteomes" id="UP000232163"/>
    </source>
</evidence>
<organism evidence="2 3">
    <name type="scientific">Phyllobacterium zundukense</name>
    <dbReference type="NCBI Taxonomy" id="1867719"/>
    <lineage>
        <taxon>Bacteria</taxon>
        <taxon>Pseudomonadati</taxon>
        <taxon>Pseudomonadota</taxon>
        <taxon>Alphaproteobacteria</taxon>
        <taxon>Hyphomicrobiales</taxon>
        <taxon>Phyllobacteriaceae</taxon>
        <taxon>Phyllobacterium</taxon>
    </lineage>
</organism>
<keyword evidence="1" id="KW-1133">Transmembrane helix</keyword>
<dbReference type="RefSeq" id="WP_100001764.1">
    <property type="nucleotide sequence ID" value="NZ_CP017941.1"/>
</dbReference>
<keyword evidence="1" id="KW-0812">Transmembrane</keyword>
<comment type="caution">
    <text evidence="2">The sequence shown here is derived from an EMBL/GenBank/DDBJ whole genome shotgun (WGS) entry which is preliminary data.</text>
</comment>
<feature type="transmembrane region" description="Helical" evidence="1">
    <location>
        <begin position="27"/>
        <end position="45"/>
    </location>
</feature>